<feature type="domain" description="Glycolipid transfer protein" evidence="2">
    <location>
        <begin position="41"/>
        <end position="179"/>
    </location>
</feature>
<gene>
    <name evidence="3" type="ORF">N7456_000110</name>
</gene>
<dbReference type="OrthoDB" id="205255at2759"/>
<organism evidence="3 4">
    <name type="scientific">Penicillium angulare</name>
    <dbReference type="NCBI Taxonomy" id="116970"/>
    <lineage>
        <taxon>Eukaryota</taxon>
        <taxon>Fungi</taxon>
        <taxon>Dikarya</taxon>
        <taxon>Ascomycota</taxon>
        <taxon>Pezizomycotina</taxon>
        <taxon>Eurotiomycetes</taxon>
        <taxon>Eurotiomycetidae</taxon>
        <taxon>Eurotiales</taxon>
        <taxon>Aspergillaceae</taxon>
        <taxon>Penicillium</taxon>
    </lineage>
</organism>
<keyword evidence="1" id="KW-0813">Transport</keyword>
<sequence>MATTDSNWLKGIKGKSFADISVDAASFNTLEQDAQIGQVPINTEEFLRAADSLVTLFNILGPKTFKLVIDDLNGNITKVRTRMLAAPAESQTLQDLVLNELKTGKHTATEGLLWLCRGIEFTVESLHHNLQNPSVELKDSFNAGYAATLSKHHGWLAKKAFGVALGWCPKRAVFYKQLADADYKEGQLAGEAEQALGLKVQTEVIPDLNNEVDALRRVVKILKAFQASKEAQW</sequence>
<dbReference type="Pfam" id="PF08718">
    <property type="entry name" value="GLTP"/>
    <property type="match status" value="1"/>
</dbReference>
<comment type="caution">
    <text evidence="3">The sequence shown here is derived from an EMBL/GenBank/DDBJ whole genome shotgun (WGS) entry which is preliminary data.</text>
</comment>
<dbReference type="EMBL" id="JAPQKH010000001">
    <property type="protein sequence ID" value="KAJ5115762.1"/>
    <property type="molecule type" value="Genomic_DNA"/>
</dbReference>
<reference evidence="3" key="2">
    <citation type="journal article" date="2023" name="IMA Fungus">
        <title>Comparative genomic study of the Penicillium genus elucidates a diverse pangenome and 15 lateral gene transfer events.</title>
        <authorList>
            <person name="Petersen C."/>
            <person name="Sorensen T."/>
            <person name="Nielsen M.R."/>
            <person name="Sondergaard T.E."/>
            <person name="Sorensen J.L."/>
            <person name="Fitzpatrick D.A."/>
            <person name="Frisvad J.C."/>
            <person name="Nielsen K.L."/>
        </authorList>
    </citation>
    <scope>NUCLEOTIDE SEQUENCE</scope>
    <source>
        <strain evidence="3">IBT 30069</strain>
    </source>
</reference>
<dbReference type="GO" id="GO:1902387">
    <property type="term" value="F:ceramide 1-phosphate binding"/>
    <property type="evidence" value="ECO:0007669"/>
    <property type="project" value="TreeGrafter"/>
</dbReference>
<evidence type="ECO:0000259" key="2">
    <source>
        <dbReference type="Pfam" id="PF08718"/>
    </source>
</evidence>
<evidence type="ECO:0000313" key="4">
    <source>
        <dbReference type="Proteomes" id="UP001149165"/>
    </source>
</evidence>
<dbReference type="GO" id="GO:0005829">
    <property type="term" value="C:cytosol"/>
    <property type="evidence" value="ECO:0007669"/>
    <property type="project" value="TreeGrafter"/>
</dbReference>
<name>A0A9W9GBX4_9EURO</name>
<evidence type="ECO:0000256" key="1">
    <source>
        <dbReference type="ARBA" id="ARBA00022448"/>
    </source>
</evidence>
<evidence type="ECO:0000313" key="3">
    <source>
        <dbReference type="EMBL" id="KAJ5115762.1"/>
    </source>
</evidence>
<dbReference type="SUPFAM" id="SSF110004">
    <property type="entry name" value="Glycolipid transfer protein, GLTP"/>
    <property type="match status" value="1"/>
</dbReference>
<dbReference type="Gene3D" id="1.10.3520.10">
    <property type="entry name" value="Glycolipid transfer protein"/>
    <property type="match status" value="1"/>
</dbReference>
<dbReference type="PANTHER" id="PTHR10219">
    <property type="entry name" value="GLYCOLIPID TRANSFER PROTEIN-RELATED"/>
    <property type="match status" value="1"/>
</dbReference>
<dbReference type="Proteomes" id="UP001149165">
    <property type="component" value="Unassembled WGS sequence"/>
</dbReference>
<protein>
    <recommendedName>
        <fullName evidence="2">Glycolipid transfer protein domain-containing protein</fullName>
    </recommendedName>
</protein>
<reference evidence="3" key="1">
    <citation type="submission" date="2022-11" db="EMBL/GenBank/DDBJ databases">
        <authorList>
            <person name="Petersen C."/>
        </authorList>
    </citation>
    <scope>NUCLEOTIDE SEQUENCE</scope>
    <source>
        <strain evidence="3">IBT 30069</strain>
    </source>
</reference>
<dbReference type="GO" id="GO:1902388">
    <property type="term" value="F:ceramide 1-phosphate transfer activity"/>
    <property type="evidence" value="ECO:0007669"/>
    <property type="project" value="TreeGrafter"/>
</dbReference>
<dbReference type="InterPro" id="IPR036497">
    <property type="entry name" value="GLTP_sf"/>
</dbReference>
<dbReference type="FunFam" id="1.10.3520.10:FF:000001">
    <property type="entry name" value="Pleckstrin domain-containing family A member 8"/>
    <property type="match status" value="1"/>
</dbReference>
<proteinExistence type="predicted"/>
<keyword evidence="4" id="KW-1185">Reference proteome</keyword>
<accession>A0A9W9GBX4</accession>
<dbReference type="AlphaFoldDB" id="A0A9W9GBX4"/>
<dbReference type="GO" id="GO:0016020">
    <property type="term" value="C:membrane"/>
    <property type="evidence" value="ECO:0007669"/>
    <property type="project" value="TreeGrafter"/>
</dbReference>
<dbReference type="InterPro" id="IPR014830">
    <property type="entry name" value="Glycolipid_transfer_prot_dom"/>
</dbReference>
<dbReference type="PANTHER" id="PTHR10219:SF25">
    <property type="entry name" value="PLECKSTRIN HOMOLOGY DOMAIN-CONTAINING FAMILY A MEMBER 8"/>
    <property type="match status" value="1"/>
</dbReference>